<proteinExistence type="predicted"/>
<evidence type="ECO:0000313" key="2">
    <source>
        <dbReference type="Proteomes" id="UP000297195"/>
    </source>
</evidence>
<reference evidence="1 2" key="1">
    <citation type="submission" date="2019-03" db="EMBL/GenBank/DDBJ databases">
        <authorList>
            <person name="Kim S.G."/>
            <person name="Park S.C."/>
        </authorList>
    </citation>
    <scope>NUCLEOTIDE SEQUENCE [LARGE SCALE GENOMIC DNA]</scope>
</reference>
<dbReference type="Proteomes" id="UP000297195">
    <property type="component" value="Segment"/>
</dbReference>
<name>A0A4D6DY82_9CAUD</name>
<organism evidence="1 2">
    <name type="scientific">Edwardsiella phage pEt-SU</name>
    <dbReference type="NCBI Taxonomy" id="2562142"/>
    <lineage>
        <taxon>Viruses</taxon>
        <taxon>Duplodnaviria</taxon>
        <taxon>Heunggongvirae</taxon>
        <taxon>Uroviricota</taxon>
        <taxon>Caudoviricetes</taxon>
        <taxon>Chimalliviridae</taxon>
        <taxon>Petsuvirus</taxon>
        <taxon>Petsuvirus pEtSU</taxon>
    </lineage>
</organism>
<evidence type="ECO:0000313" key="1">
    <source>
        <dbReference type="EMBL" id="QBZ70639.1"/>
    </source>
</evidence>
<keyword evidence="2" id="KW-1185">Reference proteome</keyword>
<protein>
    <submittedName>
        <fullName evidence="1">SH2 domain containing protein</fullName>
    </submittedName>
</protein>
<accession>A0A4D6DY82</accession>
<dbReference type="EMBL" id="MK689364">
    <property type="protein sequence ID" value="QBZ70639.1"/>
    <property type="molecule type" value="Genomic_DNA"/>
</dbReference>
<gene>
    <name evidence="1" type="ORF">pETSU_058</name>
</gene>
<sequence>MDTNRYMYVRGELVKLHRILTEEHFIVIMPTTSFMTLRQLEHYKEHQPIVGFESLETPMERPYSIMKILEAFVHMGDEAQVYFRYPRKDIPRIYESIQDWIRYWVEIKRNSGYLRTPPIEELELIEKLARHIFTDYSHYHYTKIFDTLNVKSSESMTLLDVLKGRMMYGNDIDEPISYISYLDEYKSQTGYHSTVASQVYSGFGGGM</sequence>